<proteinExistence type="predicted"/>
<organism evidence="2">
    <name type="scientific">bioreactor metagenome</name>
    <dbReference type="NCBI Taxonomy" id="1076179"/>
    <lineage>
        <taxon>unclassified sequences</taxon>
        <taxon>metagenomes</taxon>
        <taxon>ecological metagenomes</taxon>
    </lineage>
</organism>
<dbReference type="EMBL" id="VSSQ01000568">
    <property type="protein sequence ID" value="MPL97656.1"/>
    <property type="molecule type" value="Genomic_DNA"/>
</dbReference>
<dbReference type="SUPFAM" id="SSF53756">
    <property type="entry name" value="UDP-Glycosyltransferase/glycogen phosphorylase"/>
    <property type="match status" value="1"/>
</dbReference>
<gene>
    <name evidence="2" type="ORF">SDC9_43848</name>
</gene>
<accession>A0A644W289</accession>
<comment type="caution">
    <text evidence="2">The sequence shown here is derived from an EMBL/GenBank/DDBJ whole genome shotgun (WGS) entry which is preliminary data.</text>
</comment>
<protein>
    <recommendedName>
        <fullName evidence="1">Glycosyltransferase subfamily 4-like N-terminal domain-containing protein</fullName>
    </recommendedName>
</protein>
<dbReference type="InterPro" id="IPR028098">
    <property type="entry name" value="Glyco_trans_4-like_N"/>
</dbReference>
<dbReference type="Pfam" id="PF13579">
    <property type="entry name" value="Glyco_trans_4_4"/>
    <property type="match status" value="1"/>
</dbReference>
<evidence type="ECO:0000313" key="2">
    <source>
        <dbReference type="EMBL" id="MPL97656.1"/>
    </source>
</evidence>
<dbReference type="Gene3D" id="3.40.50.2000">
    <property type="entry name" value="Glycogen Phosphorylase B"/>
    <property type="match status" value="1"/>
</dbReference>
<evidence type="ECO:0000259" key="1">
    <source>
        <dbReference type="Pfam" id="PF13579"/>
    </source>
</evidence>
<reference evidence="2" key="1">
    <citation type="submission" date="2019-08" db="EMBL/GenBank/DDBJ databases">
        <authorList>
            <person name="Kucharzyk K."/>
            <person name="Murdoch R.W."/>
            <person name="Higgins S."/>
            <person name="Loffler F."/>
        </authorList>
    </citation>
    <scope>NUCLEOTIDE SEQUENCE</scope>
</reference>
<sequence length="408" mass="45760">MQRWLKFTKYLRDFGWEPIIYTPANPEMMAVDNSLSSEIPEGVQVIRRDILEPYSIYRALTGKKKGDIKPGFINTGGGLSLFIRSNLFIPDPKCLWIAPSRRFLKRWLRENPVDAIVSTGPPHSMHLIAKGVAKSLNIPWLADFRDPWTKMFTFKYMKYSAPVKALHTLLERGVVKGADVVLTVTNTIAGELESVRGGGAVPVITNGFDPADFQQKAPSLDKEFSITYTGLFVKSQNPEVLWRVLSKWAKHDPGFASALKIRLVGHTDGTILKSIEEAGLDPYLERIDYMSHDKVTELQMASQLLLLSGGMEPESRGILTGKFFEYLAARRPILGFGPKGGDMDIALGESEGGAMFDYDDERGCRRWLEDRYAEYLAGGVPPADGNIDIYSRRELTKRLALLLDEIVR</sequence>
<name>A0A644W289_9ZZZZ</name>
<dbReference type="AlphaFoldDB" id="A0A644W289"/>
<feature type="domain" description="Glycosyltransferase subfamily 4-like N-terminal" evidence="1">
    <location>
        <begin position="104"/>
        <end position="206"/>
    </location>
</feature>